<organism evidence="2 3">
    <name type="scientific">Malassezia equina</name>
    <dbReference type="NCBI Taxonomy" id="1381935"/>
    <lineage>
        <taxon>Eukaryota</taxon>
        <taxon>Fungi</taxon>
        <taxon>Dikarya</taxon>
        <taxon>Basidiomycota</taxon>
        <taxon>Ustilaginomycotina</taxon>
        <taxon>Malasseziomycetes</taxon>
        <taxon>Malasseziales</taxon>
        <taxon>Malasseziaceae</taxon>
        <taxon>Malassezia</taxon>
    </lineage>
</organism>
<feature type="signal peptide" evidence="1">
    <location>
        <begin position="1"/>
        <end position="18"/>
    </location>
</feature>
<keyword evidence="1" id="KW-0732">Signal</keyword>
<feature type="chain" id="PRO_5042279016" evidence="1">
    <location>
        <begin position="19"/>
        <end position="150"/>
    </location>
</feature>
<dbReference type="AlphaFoldDB" id="A0AAF0ECZ6"/>
<gene>
    <name evidence="2" type="ORF">MEQU1_001400</name>
</gene>
<evidence type="ECO:0000313" key="3">
    <source>
        <dbReference type="Proteomes" id="UP001214415"/>
    </source>
</evidence>
<sequence>MAEQAAALAWALRLRALASHLGVESNEQDLPIQSRIAQIEQSITQVLLAQEQEDLDAQMAIVLDSEEGMRSFLETMEACRALDDQGIAGAGDLTCISCESEQATQREHLQALEGRVYTFLEQYGNYVDQLSRIFIALDAAVRQLEAAPAS</sequence>
<evidence type="ECO:0000313" key="2">
    <source>
        <dbReference type="EMBL" id="WFD22724.1"/>
    </source>
</evidence>
<dbReference type="Proteomes" id="UP001214415">
    <property type="component" value="Chromosome 2"/>
</dbReference>
<proteinExistence type="predicted"/>
<accession>A0AAF0ECZ6</accession>
<evidence type="ECO:0000256" key="1">
    <source>
        <dbReference type="SAM" id="SignalP"/>
    </source>
</evidence>
<name>A0AAF0ECZ6_9BASI</name>
<protein>
    <submittedName>
        <fullName evidence="2">Uncharacterized protein</fullName>
    </submittedName>
</protein>
<reference evidence="2" key="1">
    <citation type="submission" date="2023-03" db="EMBL/GenBank/DDBJ databases">
        <title>Mating type loci evolution in Malassezia.</title>
        <authorList>
            <person name="Coelho M.A."/>
        </authorList>
    </citation>
    <scope>NUCLEOTIDE SEQUENCE</scope>
    <source>
        <strain evidence="2">CBS 12830</strain>
    </source>
</reference>
<dbReference type="EMBL" id="CP119901">
    <property type="protein sequence ID" value="WFD22724.1"/>
    <property type="molecule type" value="Genomic_DNA"/>
</dbReference>
<keyword evidence="3" id="KW-1185">Reference proteome</keyword>